<dbReference type="InterPro" id="IPR051783">
    <property type="entry name" value="NAD(P)-dependent_oxidoreduct"/>
</dbReference>
<protein>
    <submittedName>
        <fullName evidence="2">NAD-dependent epimerase/dehydratase family protein</fullName>
    </submittedName>
</protein>
<dbReference type="Proteomes" id="UP000886069">
    <property type="component" value="Unassembled WGS sequence"/>
</dbReference>
<proteinExistence type="predicted"/>
<reference evidence="2" key="1">
    <citation type="journal article" date="2020" name="mSystems">
        <title>Genome- and Community-Level Interaction Insights into Carbon Utilization and Element Cycling Functions of Hydrothermarchaeota in Hydrothermal Sediment.</title>
        <authorList>
            <person name="Zhou Z."/>
            <person name="Liu Y."/>
            <person name="Xu W."/>
            <person name="Pan J."/>
            <person name="Luo Z.H."/>
            <person name="Li M."/>
        </authorList>
    </citation>
    <scope>NUCLEOTIDE SEQUENCE [LARGE SCALE GENOMIC DNA]</scope>
    <source>
        <strain evidence="2">SpSt-1233</strain>
    </source>
</reference>
<accession>A0A7V2F3F6</accession>
<dbReference type="AlphaFoldDB" id="A0A7V2F3F6"/>
<dbReference type="PANTHER" id="PTHR48079">
    <property type="entry name" value="PROTEIN YEEZ"/>
    <property type="match status" value="1"/>
</dbReference>
<dbReference type="GO" id="GO:0004029">
    <property type="term" value="F:aldehyde dehydrogenase (NAD+) activity"/>
    <property type="evidence" value="ECO:0007669"/>
    <property type="project" value="TreeGrafter"/>
</dbReference>
<evidence type="ECO:0000313" key="2">
    <source>
        <dbReference type="EMBL" id="HER43354.1"/>
    </source>
</evidence>
<dbReference type="Pfam" id="PF13460">
    <property type="entry name" value="NAD_binding_10"/>
    <property type="match status" value="1"/>
</dbReference>
<dbReference type="InterPro" id="IPR036291">
    <property type="entry name" value="NAD(P)-bd_dom_sf"/>
</dbReference>
<organism evidence="2">
    <name type="scientific">Eiseniibacteriota bacterium</name>
    <dbReference type="NCBI Taxonomy" id="2212470"/>
    <lineage>
        <taxon>Bacteria</taxon>
        <taxon>Candidatus Eiseniibacteriota</taxon>
    </lineage>
</organism>
<comment type="caution">
    <text evidence="2">The sequence shown here is derived from an EMBL/GenBank/DDBJ whole genome shotgun (WGS) entry which is preliminary data.</text>
</comment>
<evidence type="ECO:0000259" key="1">
    <source>
        <dbReference type="Pfam" id="PF13460"/>
    </source>
</evidence>
<dbReference type="SUPFAM" id="SSF51735">
    <property type="entry name" value="NAD(P)-binding Rossmann-fold domains"/>
    <property type="match status" value="1"/>
</dbReference>
<dbReference type="InterPro" id="IPR016040">
    <property type="entry name" value="NAD(P)-bd_dom"/>
</dbReference>
<feature type="domain" description="NAD(P)-binding" evidence="1">
    <location>
        <begin position="9"/>
        <end position="143"/>
    </location>
</feature>
<sequence>MRRRIFITGAAGKAGSALLDLVFERGGGVEADVACLCRSDACRERLSRFPVAIAEGDASDAVSLRRAYRGEETVVHLSSIFHAPAVVEACREAKRLVVLSSTGVFSRFRRSAAEIGRCEKLIESSGIPYTILRPTMIYGTPDDRNISRLVRLVARSPVVPLPGGGRARFQPVHVRDLAACIAACLESGAGIGRSYNVPGGSAHGLGEIIRIIAGLLGKRVLLVPVPLGPVLLAARALRLRVDPEQIERLREDKTFPYDDAAVDLGYAPMVFEDGLRLQLEAMGLMPVST</sequence>
<dbReference type="Gene3D" id="3.40.50.720">
    <property type="entry name" value="NAD(P)-binding Rossmann-like Domain"/>
    <property type="match status" value="1"/>
</dbReference>
<gene>
    <name evidence="2" type="ORF">ENO08_02705</name>
</gene>
<dbReference type="PANTHER" id="PTHR48079:SF6">
    <property type="entry name" value="NAD(P)-BINDING DOMAIN-CONTAINING PROTEIN-RELATED"/>
    <property type="match status" value="1"/>
</dbReference>
<dbReference type="GO" id="GO:0005737">
    <property type="term" value="C:cytoplasm"/>
    <property type="evidence" value="ECO:0007669"/>
    <property type="project" value="TreeGrafter"/>
</dbReference>
<name>A0A7V2F3F6_UNCEI</name>
<dbReference type="EMBL" id="DSEC01000193">
    <property type="protein sequence ID" value="HER43354.1"/>
    <property type="molecule type" value="Genomic_DNA"/>
</dbReference>